<keyword evidence="1" id="KW-0732">Signal</keyword>
<evidence type="ECO:0000313" key="2">
    <source>
        <dbReference type="EMBL" id="MDQ0464500.1"/>
    </source>
</evidence>
<organism evidence="2 3">
    <name type="scientific">Caulobacter ginsengisoli</name>
    <dbReference type="NCBI Taxonomy" id="400775"/>
    <lineage>
        <taxon>Bacteria</taxon>
        <taxon>Pseudomonadati</taxon>
        <taxon>Pseudomonadota</taxon>
        <taxon>Alphaproteobacteria</taxon>
        <taxon>Caulobacterales</taxon>
        <taxon>Caulobacteraceae</taxon>
        <taxon>Caulobacter</taxon>
    </lineage>
</organism>
<reference evidence="2 3" key="1">
    <citation type="submission" date="2023-07" db="EMBL/GenBank/DDBJ databases">
        <title>Genomic Encyclopedia of Type Strains, Phase IV (KMG-IV): sequencing the most valuable type-strain genomes for metagenomic binning, comparative biology and taxonomic classification.</title>
        <authorList>
            <person name="Goeker M."/>
        </authorList>
    </citation>
    <scope>NUCLEOTIDE SEQUENCE [LARGE SCALE GENOMIC DNA]</scope>
    <source>
        <strain evidence="2 3">DSM 18695</strain>
    </source>
</reference>
<dbReference type="RefSeq" id="WP_307349220.1">
    <property type="nucleotide sequence ID" value="NZ_JAUSVS010000003.1"/>
</dbReference>
<feature type="chain" id="PRO_5046038612" evidence="1">
    <location>
        <begin position="28"/>
        <end position="174"/>
    </location>
</feature>
<protein>
    <submittedName>
        <fullName evidence="2">Uncharacterized protein</fullName>
    </submittedName>
</protein>
<dbReference type="Proteomes" id="UP001228905">
    <property type="component" value="Unassembled WGS sequence"/>
</dbReference>
<proteinExistence type="predicted"/>
<gene>
    <name evidence="2" type="ORF">QO010_002281</name>
</gene>
<dbReference type="EMBL" id="JAUSVS010000003">
    <property type="protein sequence ID" value="MDQ0464500.1"/>
    <property type="molecule type" value="Genomic_DNA"/>
</dbReference>
<sequence length="174" mass="18633">MIRRPSSPGMALAAILLSLVAAPTARAADDRLAPEFAVAGRYLYQTSDTYTGPPASGYFQLPDTSAAGKTVEVWLTLVYDTPQNDRGVLISSLGLRTRIDCATHQSSDLVVIMMDGDNRLLGAEWVNADSEYANPDSPKRQVMDVICDGQVSPYPILTGFAAVRADAARRAAAK</sequence>
<keyword evidence="3" id="KW-1185">Reference proteome</keyword>
<accession>A0ABU0IR61</accession>
<evidence type="ECO:0000313" key="3">
    <source>
        <dbReference type="Proteomes" id="UP001228905"/>
    </source>
</evidence>
<comment type="caution">
    <text evidence="2">The sequence shown here is derived from an EMBL/GenBank/DDBJ whole genome shotgun (WGS) entry which is preliminary data.</text>
</comment>
<feature type="signal peptide" evidence="1">
    <location>
        <begin position="1"/>
        <end position="27"/>
    </location>
</feature>
<name>A0ABU0IR61_9CAUL</name>
<evidence type="ECO:0000256" key="1">
    <source>
        <dbReference type="SAM" id="SignalP"/>
    </source>
</evidence>